<dbReference type="AlphaFoldDB" id="A0A4Y6UB03"/>
<evidence type="ECO:0000313" key="10">
    <source>
        <dbReference type="EMBL" id="QDH13637.1"/>
    </source>
</evidence>
<evidence type="ECO:0000256" key="6">
    <source>
        <dbReference type="ARBA" id="ARBA00023204"/>
    </source>
</evidence>
<dbReference type="Gene3D" id="3.40.1360.10">
    <property type="match status" value="1"/>
</dbReference>
<feature type="region of interest" description="Disordered" evidence="8">
    <location>
        <begin position="209"/>
        <end position="235"/>
    </location>
</feature>
<gene>
    <name evidence="7 10" type="primary">recR</name>
    <name evidence="10" type="ORF">E3E12_04905</name>
</gene>
<dbReference type="PANTHER" id="PTHR30446:SF0">
    <property type="entry name" value="RECOMBINATION PROTEIN RECR"/>
    <property type="match status" value="1"/>
</dbReference>
<dbReference type="EMBL" id="CP038231">
    <property type="protein sequence ID" value="QDH13637.1"/>
    <property type="molecule type" value="Genomic_DNA"/>
</dbReference>
<dbReference type="NCBIfam" id="TIGR00615">
    <property type="entry name" value="recR"/>
    <property type="match status" value="1"/>
</dbReference>
<accession>A0A4Y6UB03</accession>
<feature type="domain" description="Toprim" evidence="9">
    <location>
        <begin position="90"/>
        <end position="185"/>
    </location>
</feature>
<evidence type="ECO:0000256" key="1">
    <source>
        <dbReference type="ARBA" id="ARBA00022723"/>
    </source>
</evidence>
<evidence type="ECO:0000256" key="2">
    <source>
        <dbReference type="ARBA" id="ARBA00022763"/>
    </source>
</evidence>
<comment type="function">
    <text evidence="7">May play a role in DNA repair. It seems to be involved in an RecBC-independent recombinational process of DNA repair. It may act with RecF and RecO.</text>
</comment>
<dbReference type="GO" id="GO:0006310">
    <property type="term" value="P:DNA recombination"/>
    <property type="evidence" value="ECO:0007669"/>
    <property type="project" value="UniProtKB-UniRule"/>
</dbReference>
<name>A0A4Y6UB03_9PROT</name>
<keyword evidence="11" id="KW-1185">Reference proteome</keyword>
<dbReference type="KEGG" id="swf:E3E12_04905"/>
<sequence length="235" mass="24843">MSWNNASFQPRQENGAIEQLIKRLARLPGLGPRSARKAALALLQEPESRLRPLAQALEEAVRAVRACPQCGNLDTAVPCTICADPNRDRGVVCVVESVGDLWALERSGTYRGCYQVLGGVLSPLSGKGPEELHLSGLQARLEGGEVREVILALGATVDGATTRHWLQGRLAPYGVPVSRIGHGMPMGGTLDVLDDGTLAAALATRQTVEVQPGTNQPFEIKPPRPVPGGAGNPPT</sequence>
<evidence type="ECO:0000256" key="3">
    <source>
        <dbReference type="ARBA" id="ARBA00022771"/>
    </source>
</evidence>
<dbReference type="OrthoDB" id="9802672at2"/>
<dbReference type="PROSITE" id="PS01300">
    <property type="entry name" value="RECR"/>
    <property type="match status" value="1"/>
</dbReference>
<organism evidence="10 11">
    <name type="scientific">Formicincola oecophyllae</name>
    <dbReference type="NCBI Taxonomy" id="2558361"/>
    <lineage>
        <taxon>Bacteria</taxon>
        <taxon>Pseudomonadati</taxon>
        <taxon>Pseudomonadota</taxon>
        <taxon>Alphaproteobacteria</taxon>
        <taxon>Acetobacterales</taxon>
        <taxon>Acetobacteraceae</taxon>
        <taxon>Formicincola</taxon>
    </lineage>
</organism>
<keyword evidence="6 7" id="KW-0234">DNA repair</keyword>
<evidence type="ECO:0000256" key="7">
    <source>
        <dbReference type="HAMAP-Rule" id="MF_00017"/>
    </source>
</evidence>
<proteinExistence type="inferred from homology"/>
<dbReference type="GO" id="GO:0003677">
    <property type="term" value="F:DNA binding"/>
    <property type="evidence" value="ECO:0007669"/>
    <property type="project" value="UniProtKB-UniRule"/>
</dbReference>
<protein>
    <recommendedName>
        <fullName evidence="7">Recombination protein RecR</fullName>
    </recommendedName>
</protein>
<keyword evidence="4 7" id="KW-0862">Zinc</keyword>
<dbReference type="Pfam" id="PF21175">
    <property type="entry name" value="RecR_C"/>
    <property type="match status" value="1"/>
</dbReference>
<dbReference type="SUPFAM" id="SSF111304">
    <property type="entry name" value="Recombination protein RecR"/>
    <property type="match status" value="1"/>
</dbReference>
<dbReference type="PROSITE" id="PS50880">
    <property type="entry name" value="TOPRIM"/>
    <property type="match status" value="1"/>
</dbReference>
<dbReference type="Gene3D" id="1.10.8.420">
    <property type="entry name" value="RecR Domain 1"/>
    <property type="match status" value="1"/>
</dbReference>
<evidence type="ECO:0000313" key="11">
    <source>
        <dbReference type="Proteomes" id="UP000318709"/>
    </source>
</evidence>
<evidence type="ECO:0000256" key="8">
    <source>
        <dbReference type="SAM" id="MobiDB-lite"/>
    </source>
</evidence>
<dbReference type="Pfam" id="PF02132">
    <property type="entry name" value="RecR_ZnF"/>
    <property type="match status" value="1"/>
</dbReference>
<evidence type="ECO:0000256" key="5">
    <source>
        <dbReference type="ARBA" id="ARBA00023172"/>
    </source>
</evidence>
<dbReference type="GO" id="GO:0006281">
    <property type="term" value="P:DNA repair"/>
    <property type="evidence" value="ECO:0007669"/>
    <property type="project" value="UniProtKB-UniRule"/>
</dbReference>
<dbReference type="CDD" id="cd01025">
    <property type="entry name" value="TOPRIM_recR"/>
    <property type="match status" value="1"/>
</dbReference>
<keyword evidence="3 7" id="KW-0863">Zinc-finger</keyword>
<dbReference type="InterPro" id="IPR006171">
    <property type="entry name" value="TOPRIM_dom"/>
</dbReference>
<dbReference type="GO" id="GO:0008270">
    <property type="term" value="F:zinc ion binding"/>
    <property type="evidence" value="ECO:0007669"/>
    <property type="project" value="UniProtKB-KW"/>
</dbReference>
<keyword evidence="1 7" id="KW-0479">Metal-binding</keyword>
<dbReference type="PANTHER" id="PTHR30446">
    <property type="entry name" value="RECOMBINATION PROTEIN RECR"/>
    <property type="match status" value="1"/>
</dbReference>
<dbReference type="InterPro" id="IPR023627">
    <property type="entry name" value="Rcmb_RecR"/>
</dbReference>
<dbReference type="InterPro" id="IPR015967">
    <property type="entry name" value="Rcmb_RecR_Znf"/>
</dbReference>
<dbReference type="Pfam" id="PF13662">
    <property type="entry name" value="Toprim_4"/>
    <property type="match status" value="1"/>
</dbReference>
<dbReference type="InterPro" id="IPR000093">
    <property type="entry name" value="DNA_Rcmb_RecR"/>
</dbReference>
<keyword evidence="2 7" id="KW-0227">DNA damage</keyword>
<dbReference type="InterPro" id="IPR034137">
    <property type="entry name" value="TOPRIM_RecR"/>
</dbReference>
<evidence type="ECO:0000259" key="9">
    <source>
        <dbReference type="PROSITE" id="PS50880"/>
    </source>
</evidence>
<comment type="similarity">
    <text evidence="7">Belongs to the RecR family.</text>
</comment>
<feature type="zinc finger region" description="C4-type" evidence="7">
    <location>
        <begin position="67"/>
        <end position="82"/>
    </location>
</feature>
<reference evidence="10 11" key="1">
    <citation type="submission" date="2019-03" db="EMBL/GenBank/DDBJ databases">
        <title>The complete genome sequence of Swingsia_sp. F3b2 LMG30590(T).</title>
        <authorList>
            <person name="Chua K.-O."/>
            <person name="Chan K.-G."/>
            <person name="See-Too W.-S."/>
        </authorList>
    </citation>
    <scope>NUCLEOTIDE SEQUENCE [LARGE SCALE GENOMIC DNA]</scope>
    <source>
        <strain evidence="10 11">F3b2</strain>
    </source>
</reference>
<evidence type="ECO:0000256" key="4">
    <source>
        <dbReference type="ARBA" id="ARBA00022833"/>
    </source>
</evidence>
<dbReference type="Pfam" id="PF21176">
    <property type="entry name" value="RecR_HhH"/>
    <property type="match status" value="1"/>
</dbReference>
<dbReference type="HAMAP" id="MF_00017">
    <property type="entry name" value="RecR"/>
    <property type="match status" value="1"/>
</dbReference>
<dbReference type="Proteomes" id="UP000318709">
    <property type="component" value="Chromosome"/>
</dbReference>
<keyword evidence="5 7" id="KW-0233">DNA recombination</keyword>